<gene>
    <name evidence="1" type="ORF">ENW96_05765</name>
</gene>
<comment type="caution">
    <text evidence="1">The sequence shown here is derived from an EMBL/GenBank/DDBJ whole genome shotgun (WGS) entry which is preliminary data.</text>
</comment>
<evidence type="ECO:0000313" key="1">
    <source>
        <dbReference type="EMBL" id="HGF33883.1"/>
    </source>
</evidence>
<sequence>MRSEKCLGRHSLPNGLTVEFWDLSRHTAGDRWQVVVEARVPIPLTPENIPPELQDRRSEVASALGSPVMFIKQEVRNFIAEGEVPALVQKIATELFASIRGYLGHPEFAVRFIRKQFKEYQERQAWQQYLKENGTD</sequence>
<name>A0A7C3UYH5_9BACT</name>
<dbReference type="AlphaFoldDB" id="A0A7C3UYH5"/>
<organism evidence="1">
    <name type="scientific">Desulfobacca acetoxidans</name>
    <dbReference type="NCBI Taxonomy" id="60893"/>
    <lineage>
        <taxon>Bacteria</taxon>
        <taxon>Pseudomonadati</taxon>
        <taxon>Thermodesulfobacteriota</taxon>
        <taxon>Desulfobaccia</taxon>
        <taxon>Desulfobaccales</taxon>
        <taxon>Desulfobaccaceae</taxon>
        <taxon>Desulfobacca</taxon>
    </lineage>
</organism>
<protein>
    <submittedName>
        <fullName evidence="1">Uncharacterized protein</fullName>
    </submittedName>
</protein>
<dbReference type="EMBL" id="DTMF01000146">
    <property type="protein sequence ID" value="HGF33883.1"/>
    <property type="molecule type" value="Genomic_DNA"/>
</dbReference>
<reference evidence="1" key="1">
    <citation type="journal article" date="2020" name="mSystems">
        <title>Genome- and Community-Level Interaction Insights into Carbon Utilization and Element Cycling Functions of Hydrothermarchaeota in Hydrothermal Sediment.</title>
        <authorList>
            <person name="Zhou Z."/>
            <person name="Liu Y."/>
            <person name="Xu W."/>
            <person name="Pan J."/>
            <person name="Luo Z.H."/>
            <person name="Li M."/>
        </authorList>
    </citation>
    <scope>NUCLEOTIDE SEQUENCE [LARGE SCALE GENOMIC DNA]</scope>
    <source>
        <strain evidence="1">SpSt-897</strain>
    </source>
</reference>
<accession>A0A7C3UYH5</accession>
<proteinExistence type="predicted"/>